<keyword evidence="2" id="KW-1133">Transmembrane helix</keyword>
<reference evidence="3" key="1">
    <citation type="submission" date="2023-06" db="EMBL/GenBank/DDBJ databases">
        <title>Survivors Of The Sea: Transcriptome response of Skeletonema marinoi to long-term dormancy.</title>
        <authorList>
            <person name="Pinder M.I.M."/>
            <person name="Kourtchenko O."/>
            <person name="Robertson E.K."/>
            <person name="Larsson T."/>
            <person name="Maumus F."/>
            <person name="Osuna-Cruz C.M."/>
            <person name="Vancaester E."/>
            <person name="Stenow R."/>
            <person name="Vandepoele K."/>
            <person name="Ploug H."/>
            <person name="Bruchert V."/>
            <person name="Godhe A."/>
            <person name="Topel M."/>
        </authorList>
    </citation>
    <scope>NUCLEOTIDE SEQUENCE</scope>
    <source>
        <strain evidence="3">R05AC</strain>
    </source>
</reference>
<feature type="transmembrane region" description="Helical" evidence="2">
    <location>
        <begin position="120"/>
        <end position="139"/>
    </location>
</feature>
<keyword evidence="4" id="KW-1185">Reference proteome</keyword>
<protein>
    <recommendedName>
        <fullName evidence="5">Transmembrane protein</fullName>
    </recommendedName>
</protein>
<sequence>MTITKDSSISIRGPQLLLFSLAGAGTAAGITLTRWLLTETGEVMLLFSDNNNGGEDEYCDATTGLNEDNIIYPHQEASFDEIPEIIASSCIVPSSSSPTTIKAIGQSLLIISSSPHLRSIPIFLILLSSTTFLIGIILTHKQLSRLSQSISNYQERVNKHVISMIKMVFGEEIGDEMEVQQPTMSISSISEVLSGVIQLQKQQMSNSILMKMDNMVMDEYVQWFIQNGVELAFGLGGGIALYSLPETVFSSSSDNDEGNKGTIVRQRLIHAADPWLERVLFHPGGMWDALPSGCRGLLMNDQERKQEVVAMVGQRQEEGVKIKMIDDSLDTTQETLVGTEISAASIGSTDNETDDDEFASTPIRHAHSPPMSSVEMKTTTGDISSKESVGEALYATICDVVASNVANAFQSRESTSRTPRHEREENDGNRQQPPSPQEQIEKILHRTTIAATTIFLCQFLSSPTTRRSWVSAMKFLTSAGLFSTAISAGVASQLLRSSDTTAAASTLLFGDNATMTMLYSKIFDWIQVPSFPLYSSLPTSVNLEKITKKMHVMFHRLREEIKKNKRLQATFALMVLYGVKQLPGRRRNIRSGVKSRRVR</sequence>
<gene>
    <name evidence="3" type="ORF">QTG54_010099</name>
</gene>
<feature type="region of interest" description="Disordered" evidence="1">
    <location>
        <begin position="340"/>
        <end position="382"/>
    </location>
</feature>
<dbReference type="AlphaFoldDB" id="A0AAD9D9V4"/>
<proteinExistence type="predicted"/>
<organism evidence="3 4">
    <name type="scientific">Skeletonema marinoi</name>
    <dbReference type="NCBI Taxonomy" id="267567"/>
    <lineage>
        <taxon>Eukaryota</taxon>
        <taxon>Sar</taxon>
        <taxon>Stramenopiles</taxon>
        <taxon>Ochrophyta</taxon>
        <taxon>Bacillariophyta</taxon>
        <taxon>Coscinodiscophyceae</taxon>
        <taxon>Thalassiosirophycidae</taxon>
        <taxon>Thalassiosirales</taxon>
        <taxon>Skeletonemataceae</taxon>
        <taxon>Skeletonema</taxon>
        <taxon>Skeletonema marinoi-dohrnii complex</taxon>
    </lineage>
</organism>
<keyword evidence="2" id="KW-0812">Transmembrane</keyword>
<dbReference type="EMBL" id="JATAAI010000018">
    <property type="protein sequence ID" value="KAK1739556.1"/>
    <property type="molecule type" value="Genomic_DNA"/>
</dbReference>
<evidence type="ECO:0000313" key="3">
    <source>
        <dbReference type="EMBL" id="KAK1739556.1"/>
    </source>
</evidence>
<evidence type="ECO:0000256" key="2">
    <source>
        <dbReference type="SAM" id="Phobius"/>
    </source>
</evidence>
<keyword evidence="2" id="KW-0472">Membrane</keyword>
<evidence type="ECO:0008006" key="5">
    <source>
        <dbReference type="Google" id="ProtNLM"/>
    </source>
</evidence>
<feature type="region of interest" description="Disordered" evidence="1">
    <location>
        <begin position="409"/>
        <end position="437"/>
    </location>
</feature>
<name>A0AAD9D9V4_9STRA</name>
<evidence type="ECO:0000313" key="4">
    <source>
        <dbReference type="Proteomes" id="UP001224775"/>
    </source>
</evidence>
<dbReference type="Proteomes" id="UP001224775">
    <property type="component" value="Unassembled WGS sequence"/>
</dbReference>
<accession>A0AAD9D9V4</accession>
<feature type="compositionally biased region" description="Basic and acidic residues" evidence="1">
    <location>
        <begin position="419"/>
        <end position="428"/>
    </location>
</feature>
<feature type="transmembrane region" description="Helical" evidence="2">
    <location>
        <begin position="16"/>
        <end position="37"/>
    </location>
</feature>
<comment type="caution">
    <text evidence="3">The sequence shown here is derived from an EMBL/GenBank/DDBJ whole genome shotgun (WGS) entry which is preliminary data.</text>
</comment>
<evidence type="ECO:0000256" key="1">
    <source>
        <dbReference type="SAM" id="MobiDB-lite"/>
    </source>
</evidence>